<dbReference type="EC" id="3.5.1.44" evidence="3"/>
<dbReference type="Gene3D" id="3.30.1330.200">
    <property type="match status" value="1"/>
</dbReference>
<dbReference type="SUPFAM" id="SSF64438">
    <property type="entry name" value="CNF1/YfiH-like putative cysteine hydrolases"/>
    <property type="match status" value="1"/>
</dbReference>
<evidence type="ECO:0000313" key="5">
    <source>
        <dbReference type="Proteomes" id="UP000282971"/>
    </source>
</evidence>
<dbReference type="OrthoDB" id="9807202at2"/>
<comment type="caution">
    <text evidence="4">The sequence shown here is derived from an EMBL/GenBank/DDBJ whole genome shotgun (WGS) entry which is preliminary data.</text>
</comment>
<dbReference type="Proteomes" id="UP000282971">
    <property type="component" value="Unassembled WGS sequence"/>
</dbReference>
<gene>
    <name evidence="3" type="primary">cheD</name>
    <name evidence="4" type="ORF">EOD43_00760</name>
</gene>
<evidence type="ECO:0000313" key="4">
    <source>
        <dbReference type="EMBL" id="RVT92497.1"/>
    </source>
</evidence>
<dbReference type="Pfam" id="PF03975">
    <property type="entry name" value="CheD"/>
    <property type="match status" value="1"/>
</dbReference>
<proteinExistence type="inferred from homology"/>
<comment type="function">
    <text evidence="3">Probably deamidates glutamine residues to glutamate on methyl-accepting chemotaxis receptors (MCPs), playing an important role in chemotaxis.</text>
</comment>
<dbReference type="GO" id="GO:0050568">
    <property type="term" value="F:protein-glutamine glutaminase activity"/>
    <property type="evidence" value="ECO:0007669"/>
    <property type="project" value="UniProtKB-UniRule"/>
</dbReference>
<keyword evidence="2 3" id="KW-0378">Hydrolase</keyword>
<dbReference type="InterPro" id="IPR011324">
    <property type="entry name" value="Cytotoxic_necrot_fac-like_cat"/>
</dbReference>
<evidence type="ECO:0000256" key="3">
    <source>
        <dbReference type="HAMAP-Rule" id="MF_01440"/>
    </source>
</evidence>
<name>A0A437M491_9SPHN</name>
<protein>
    <recommendedName>
        <fullName evidence="3">Probable chemoreceptor glutamine deamidase CheD</fullName>
        <ecNumber evidence="3">3.5.1.44</ecNumber>
    </recommendedName>
</protein>
<dbReference type="HAMAP" id="MF_01440">
    <property type="entry name" value="CheD"/>
    <property type="match status" value="1"/>
</dbReference>
<accession>A0A437M491</accession>
<dbReference type="CDD" id="cd16352">
    <property type="entry name" value="CheD"/>
    <property type="match status" value="1"/>
</dbReference>
<dbReference type="InterPro" id="IPR038592">
    <property type="entry name" value="CheD-like_sf"/>
</dbReference>
<keyword evidence="1 3" id="KW-0145">Chemotaxis</keyword>
<evidence type="ECO:0000256" key="2">
    <source>
        <dbReference type="ARBA" id="ARBA00022801"/>
    </source>
</evidence>
<comment type="catalytic activity">
    <reaction evidence="3">
        <text>L-glutaminyl-[protein] + H2O = L-glutamyl-[protein] + NH4(+)</text>
        <dbReference type="Rhea" id="RHEA:16441"/>
        <dbReference type="Rhea" id="RHEA-COMP:10207"/>
        <dbReference type="Rhea" id="RHEA-COMP:10208"/>
        <dbReference type="ChEBI" id="CHEBI:15377"/>
        <dbReference type="ChEBI" id="CHEBI:28938"/>
        <dbReference type="ChEBI" id="CHEBI:29973"/>
        <dbReference type="ChEBI" id="CHEBI:30011"/>
        <dbReference type="EC" id="3.5.1.44"/>
    </reaction>
</comment>
<evidence type="ECO:0000256" key="1">
    <source>
        <dbReference type="ARBA" id="ARBA00022500"/>
    </source>
</evidence>
<dbReference type="PANTHER" id="PTHR35147:SF2">
    <property type="entry name" value="CHEMORECEPTOR GLUTAMINE DEAMIDASE CHED-RELATED"/>
    <property type="match status" value="1"/>
</dbReference>
<dbReference type="PANTHER" id="PTHR35147">
    <property type="entry name" value="CHEMORECEPTOR GLUTAMINE DEAMIDASE CHED-RELATED"/>
    <property type="match status" value="1"/>
</dbReference>
<reference evidence="4 5" key="1">
    <citation type="submission" date="2019-01" db="EMBL/GenBank/DDBJ databases">
        <authorList>
            <person name="Chen W.-M."/>
        </authorList>
    </citation>
    <scope>NUCLEOTIDE SEQUENCE [LARGE SCALE GENOMIC DNA]</scope>
    <source>
        <strain evidence="4 5">CCP-7</strain>
    </source>
</reference>
<dbReference type="GO" id="GO:0006935">
    <property type="term" value="P:chemotaxis"/>
    <property type="evidence" value="ECO:0007669"/>
    <property type="project" value="UniProtKB-UniRule"/>
</dbReference>
<comment type="similarity">
    <text evidence="3">Belongs to the CheD family.</text>
</comment>
<organism evidence="4 5">
    <name type="scientific">Sphingomonas crocodyli</name>
    <dbReference type="NCBI Taxonomy" id="1979270"/>
    <lineage>
        <taxon>Bacteria</taxon>
        <taxon>Pseudomonadati</taxon>
        <taxon>Pseudomonadota</taxon>
        <taxon>Alphaproteobacteria</taxon>
        <taxon>Sphingomonadales</taxon>
        <taxon>Sphingomonadaceae</taxon>
        <taxon>Sphingomonas</taxon>
    </lineage>
</organism>
<sequence>MQPLNAVREQRISVSQGTSRVSRDPTVVLTTVLGSCVACCLYDPRARIGGMNHFLLSDGDAADERYGLFAMEQLVNAMLLAGATRSSLRAHLYGGANLHAGLAAIGQGNIAFAQGFLERDRIPVIRSHLGGVAARRVDFRAVDGKVRCQLVDAPADLRPIVPSRRANDVEFF</sequence>
<dbReference type="InterPro" id="IPR005659">
    <property type="entry name" value="Chemorcpt_Glu_NH3ase_CheD"/>
</dbReference>
<keyword evidence="5" id="KW-1185">Reference proteome</keyword>
<dbReference type="EMBL" id="SACN01000001">
    <property type="protein sequence ID" value="RVT92497.1"/>
    <property type="molecule type" value="Genomic_DNA"/>
</dbReference>
<dbReference type="AlphaFoldDB" id="A0A437M491"/>